<keyword evidence="13" id="KW-1185">Reference proteome</keyword>
<dbReference type="Pfam" id="PF02163">
    <property type="entry name" value="Peptidase_M50"/>
    <property type="match status" value="1"/>
</dbReference>
<evidence type="ECO:0000256" key="2">
    <source>
        <dbReference type="ARBA" id="ARBA00004141"/>
    </source>
</evidence>
<keyword evidence="4 12" id="KW-0645">Protease</keyword>
<evidence type="ECO:0000256" key="1">
    <source>
        <dbReference type="ARBA" id="ARBA00001947"/>
    </source>
</evidence>
<gene>
    <name evidence="12" type="ORF">P0M35_08095</name>
</gene>
<proteinExistence type="inferred from homology"/>
<feature type="transmembrane region" description="Helical" evidence="10">
    <location>
        <begin position="109"/>
        <end position="132"/>
    </location>
</feature>
<keyword evidence="7" id="KW-0809">Transit peptide</keyword>
<dbReference type="PANTHER" id="PTHR31412">
    <property type="entry name" value="ZINC METALLOPROTEASE EGY1"/>
    <property type="match status" value="1"/>
</dbReference>
<feature type="transmembrane region" description="Helical" evidence="10">
    <location>
        <begin position="255"/>
        <end position="274"/>
    </location>
</feature>
<organism evidence="12 13">
    <name type="scientific">Stygiobacter electus</name>
    <dbReference type="NCBI Taxonomy" id="3032292"/>
    <lineage>
        <taxon>Bacteria</taxon>
        <taxon>Pseudomonadati</taxon>
        <taxon>Ignavibacteriota</taxon>
        <taxon>Ignavibacteria</taxon>
        <taxon>Ignavibacteriales</taxon>
        <taxon>Melioribacteraceae</taxon>
        <taxon>Stygiobacter</taxon>
    </lineage>
</organism>
<keyword evidence="6" id="KW-0378">Hydrolase</keyword>
<feature type="transmembrane region" description="Helical" evidence="10">
    <location>
        <begin position="77"/>
        <end position="97"/>
    </location>
</feature>
<evidence type="ECO:0000256" key="3">
    <source>
        <dbReference type="ARBA" id="ARBA00007931"/>
    </source>
</evidence>
<keyword evidence="9 10" id="KW-0472">Membrane</keyword>
<evidence type="ECO:0000256" key="9">
    <source>
        <dbReference type="ARBA" id="ARBA00023136"/>
    </source>
</evidence>
<comment type="subcellular location">
    <subcellularLocation>
        <location evidence="2">Membrane</location>
        <topology evidence="2">Multi-pass membrane protein</topology>
    </subcellularLocation>
</comment>
<dbReference type="AlphaFoldDB" id="A0AAE3TEB8"/>
<evidence type="ECO:0000313" key="12">
    <source>
        <dbReference type="EMBL" id="MDF1612108.1"/>
    </source>
</evidence>
<evidence type="ECO:0000256" key="4">
    <source>
        <dbReference type="ARBA" id="ARBA00022670"/>
    </source>
</evidence>
<evidence type="ECO:0000313" key="13">
    <source>
        <dbReference type="Proteomes" id="UP001221302"/>
    </source>
</evidence>
<feature type="domain" description="Peptidase M50" evidence="11">
    <location>
        <begin position="48"/>
        <end position="242"/>
    </location>
</feature>
<keyword evidence="5 10" id="KW-0812">Transmembrane</keyword>
<evidence type="ECO:0000256" key="7">
    <source>
        <dbReference type="ARBA" id="ARBA00022946"/>
    </source>
</evidence>
<dbReference type="GO" id="GO:0016020">
    <property type="term" value="C:membrane"/>
    <property type="evidence" value="ECO:0007669"/>
    <property type="project" value="UniProtKB-SubCell"/>
</dbReference>
<comment type="cofactor">
    <cofactor evidence="1">
        <name>Zn(2+)</name>
        <dbReference type="ChEBI" id="CHEBI:29105"/>
    </cofactor>
</comment>
<evidence type="ECO:0000256" key="8">
    <source>
        <dbReference type="ARBA" id="ARBA00022989"/>
    </source>
</evidence>
<feature type="transmembrane region" description="Helical" evidence="10">
    <location>
        <begin position="188"/>
        <end position="210"/>
    </location>
</feature>
<sequence length="317" mass="35306">MKLRDNPLINLLLLIITLITTTFAGVEWTTGKAGPYEFNDLVIGLPYSLSILFVLGVHEFGHYFASLYHKVKATLPFFIPFPPIAGFFNFGTMGAVIKTKSIIPNNKAMFDIGVAGPIAGFVASLILLIYGYTHLPDVSYILAIHPDYFSPGYGKNAIGLEFGNNLLMIIIKNLFANPEQFIPPMSEIYHYPFLCVGWFGLFVTSMNLIPVGQLDGGHVIYSMFGTKVHEAIASVSLIVLLIIGSLGFLGNFLGWNIHFGWSGWLLWAFILYFFIKVKHPPVLYYEKLSTGRMIIGIIAILIFIVSFSPTPFLITFM</sequence>
<accession>A0AAE3TEB8</accession>
<evidence type="ECO:0000256" key="10">
    <source>
        <dbReference type="SAM" id="Phobius"/>
    </source>
</evidence>
<evidence type="ECO:0000259" key="11">
    <source>
        <dbReference type="Pfam" id="PF02163"/>
    </source>
</evidence>
<dbReference type="GO" id="GO:0006508">
    <property type="term" value="P:proteolysis"/>
    <property type="evidence" value="ECO:0007669"/>
    <property type="project" value="UniProtKB-KW"/>
</dbReference>
<feature type="transmembrane region" description="Helical" evidence="10">
    <location>
        <begin position="6"/>
        <end position="26"/>
    </location>
</feature>
<comment type="similarity">
    <text evidence="3">Belongs to the peptidase M50B family.</text>
</comment>
<comment type="caution">
    <text evidence="12">The sequence shown here is derived from an EMBL/GenBank/DDBJ whole genome shotgun (WGS) entry which is preliminary data.</text>
</comment>
<dbReference type="Proteomes" id="UP001221302">
    <property type="component" value="Unassembled WGS sequence"/>
</dbReference>
<dbReference type="GO" id="GO:0008233">
    <property type="term" value="F:peptidase activity"/>
    <property type="evidence" value="ECO:0007669"/>
    <property type="project" value="UniProtKB-KW"/>
</dbReference>
<feature type="transmembrane region" description="Helical" evidence="10">
    <location>
        <begin position="38"/>
        <end position="57"/>
    </location>
</feature>
<reference evidence="12" key="1">
    <citation type="submission" date="2023-03" db="EMBL/GenBank/DDBJ databases">
        <title>Stygiobacter electus gen. nov., sp. nov., facultatively anaerobic thermotolerant bacterium of the class Ignavibacteria from a well of Yessentuki mineral water deposit.</title>
        <authorList>
            <person name="Podosokorskaya O.A."/>
            <person name="Elcheninov A.G."/>
            <person name="Petrova N.F."/>
            <person name="Zavarzina D.G."/>
            <person name="Kublanov I.V."/>
            <person name="Merkel A.Y."/>
        </authorList>
    </citation>
    <scope>NUCLEOTIDE SEQUENCE</scope>
    <source>
        <strain evidence="12">09-Me</strain>
    </source>
</reference>
<dbReference type="PANTHER" id="PTHR31412:SF0">
    <property type="entry name" value="ZINC METALLOPROTEASE EGY1, CHLOROPLASTIC-RELATED"/>
    <property type="match status" value="1"/>
</dbReference>
<dbReference type="RefSeq" id="WP_321535876.1">
    <property type="nucleotide sequence ID" value="NZ_JARGDL010000010.1"/>
</dbReference>
<protein>
    <submittedName>
        <fullName evidence="12">Site-2 protease family protein</fullName>
    </submittedName>
</protein>
<dbReference type="CDD" id="cd06160">
    <property type="entry name" value="S2P-M50_like_2"/>
    <property type="match status" value="1"/>
</dbReference>
<keyword evidence="8 10" id="KW-1133">Transmembrane helix</keyword>
<dbReference type="InterPro" id="IPR044838">
    <property type="entry name" value="EGY1-like"/>
</dbReference>
<name>A0AAE3TEB8_9BACT</name>
<dbReference type="InterPro" id="IPR008915">
    <property type="entry name" value="Peptidase_M50"/>
</dbReference>
<evidence type="ECO:0000256" key="6">
    <source>
        <dbReference type="ARBA" id="ARBA00022801"/>
    </source>
</evidence>
<feature type="transmembrane region" description="Helical" evidence="10">
    <location>
        <begin position="231"/>
        <end position="249"/>
    </location>
</feature>
<evidence type="ECO:0000256" key="5">
    <source>
        <dbReference type="ARBA" id="ARBA00022692"/>
    </source>
</evidence>
<feature type="transmembrane region" description="Helical" evidence="10">
    <location>
        <begin position="294"/>
        <end position="314"/>
    </location>
</feature>
<dbReference type="EMBL" id="JARGDL010000010">
    <property type="protein sequence ID" value="MDF1612108.1"/>
    <property type="molecule type" value="Genomic_DNA"/>
</dbReference>